<dbReference type="GO" id="GO:0070042">
    <property type="term" value="F:rRNA (uridine-N3-)-methyltransferase activity"/>
    <property type="evidence" value="ECO:0007669"/>
    <property type="project" value="TreeGrafter"/>
</dbReference>
<evidence type="ECO:0000256" key="2">
    <source>
        <dbReference type="ARBA" id="ARBA00005528"/>
    </source>
</evidence>
<reference evidence="15 16" key="2">
    <citation type="submission" date="2011-11" db="EMBL/GenBank/DDBJ databases">
        <authorList>
            <consortium name="US DOE Joint Genome Institute"/>
            <person name="Lucas S."/>
            <person name="Han J."/>
            <person name="Lapidus A."/>
            <person name="Cheng J.-F."/>
            <person name="Goodwin L."/>
            <person name="Pitluck S."/>
            <person name="Peters L."/>
            <person name="Ovchinnikova G."/>
            <person name="Zhang X."/>
            <person name="Detter J.C."/>
            <person name="Han C."/>
            <person name="Tapia R."/>
            <person name="Land M."/>
            <person name="Hauser L."/>
            <person name="Kyrpides N."/>
            <person name="Ivanova N."/>
            <person name="Pagani I."/>
            <person name="Vogl K."/>
            <person name="Liu Z."/>
            <person name="Overmann J."/>
            <person name="Frigaard N.-U."/>
            <person name="Bryant D."/>
            <person name="Woyke T."/>
        </authorList>
    </citation>
    <scope>NUCLEOTIDE SEQUENCE [LARGE SCALE GENOMIC DNA]</scope>
    <source>
        <strain evidence="15 16">970</strain>
    </source>
</reference>
<evidence type="ECO:0000256" key="5">
    <source>
        <dbReference type="ARBA" id="ARBA00022490"/>
    </source>
</evidence>
<feature type="domain" description="Ribosomal RNA small subunit methyltransferase E PUA-like" evidence="14">
    <location>
        <begin position="27"/>
        <end position="60"/>
    </location>
</feature>
<gene>
    <name evidence="15" type="ORF">Thi970DRAFT_00108</name>
</gene>
<dbReference type="NCBIfam" id="TIGR00046">
    <property type="entry name" value="RsmE family RNA methyltransferase"/>
    <property type="match status" value="1"/>
</dbReference>
<evidence type="ECO:0000256" key="1">
    <source>
        <dbReference type="ARBA" id="ARBA00004496"/>
    </source>
</evidence>
<dbReference type="Pfam" id="PF20260">
    <property type="entry name" value="PUA_4"/>
    <property type="match status" value="1"/>
</dbReference>
<dbReference type="GO" id="GO:0070475">
    <property type="term" value="P:rRNA base methylation"/>
    <property type="evidence" value="ECO:0007669"/>
    <property type="project" value="TreeGrafter"/>
</dbReference>
<evidence type="ECO:0000256" key="12">
    <source>
        <dbReference type="PIRNR" id="PIRNR015601"/>
    </source>
</evidence>
<dbReference type="InterPro" id="IPR046886">
    <property type="entry name" value="RsmE_MTase_dom"/>
</dbReference>
<keyword evidence="5 12" id="KW-0963">Cytoplasm</keyword>
<evidence type="ECO:0000313" key="16">
    <source>
        <dbReference type="Proteomes" id="UP000002964"/>
    </source>
</evidence>
<name>H8YVN2_9GAMM</name>
<evidence type="ECO:0000256" key="8">
    <source>
        <dbReference type="ARBA" id="ARBA00022679"/>
    </source>
</evidence>
<dbReference type="OrthoDB" id="9815641at2"/>
<dbReference type="PIRSF" id="PIRSF015601">
    <property type="entry name" value="MTase_slr0722"/>
    <property type="match status" value="1"/>
</dbReference>
<comment type="function">
    <text evidence="10 12">Specifically methylates the N3 position of the uracil ring of uridine 1498 (m3U1498) in 16S rRNA. Acts on the fully assembled 30S ribosomal subunit.</text>
</comment>
<feature type="domain" description="Ribosomal RNA small subunit methyltransferase E methyltransferase" evidence="13">
    <location>
        <begin position="81"/>
        <end position="243"/>
    </location>
</feature>
<keyword evidence="16" id="KW-1185">Reference proteome</keyword>
<dbReference type="EC" id="2.1.1.193" evidence="3 12"/>
<evidence type="ECO:0000256" key="7">
    <source>
        <dbReference type="ARBA" id="ARBA00022603"/>
    </source>
</evidence>
<reference evidence="16" key="1">
    <citation type="submission" date="2011-06" db="EMBL/GenBank/DDBJ databases">
        <authorList>
            <consortium name="US DOE Joint Genome Institute (JGI-PGF)"/>
            <person name="Lucas S."/>
            <person name="Han J."/>
            <person name="Lapidus A."/>
            <person name="Cheng J.-F."/>
            <person name="Goodwin L."/>
            <person name="Pitluck S."/>
            <person name="Peters L."/>
            <person name="Land M.L."/>
            <person name="Hauser L."/>
            <person name="Vogl K."/>
            <person name="Liu Z."/>
            <person name="Overmann J."/>
            <person name="Frigaard N.-U."/>
            <person name="Bryant D.A."/>
            <person name="Woyke T.J."/>
        </authorList>
    </citation>
    <scope>NUCLEOTIDE SEQUENCE [LARGE SCALE GENOMIC DNA]</scope>
    <source>
        <strain evidence="16">970</strain>
    </source>
</reference>
<dbReference type="InterPro" id="IPR015947">
    <property type="entry name" value="PUA-like_sf"/>
</dbReference>
<dbReference type="SUPFAM" id="SSF75217">
    <property type="entry name" value="alpha/beta knot"/>
    <property type="match status" value="1"/>
</dbReference>
<dbReference type="GO" id="GO:0005737">
    <property type="term" value="C:cytoplasm"/>
    <property type="evidence" value="ECO:0007669"/>
    <property type="project" value="UniProtKB-SubCell"/>
</dbReference>
<dbReference type="EMBL" id="JH603163">
    <property type="protein sequence ID" value="EIC23972.1"/>
    <property type="molecule type" value="Genomic_DNA"/>
</dbReference>
<evidence type="ECO:0000256" key="10">
    <source>
        <dbReference type="ARBA" id="ARBA00025699"/>
    </source>
</evidence>
<comment type="similarity">
    <text evidence="2 12">Belongs to the RNA methyltransferase RsmE family.</text>
</comment>
<comment type="subcellular location">
    <subcellularLocation>
        <location evidence="1 12">Cytoplasm</location>
    </subcellularLocation>
</comment>
<proteinExistence type="inferred from homology"/>
<keyword evidence="9 12" id="KW-0949">S-adenosyl-L-methionine</keyword>
<organism evidence="15 16">
    <name type="scientific">Thiorhodovibrio frisius</name>
    <dbReference type="NCBI Taxonomy" id="631362"/>
    <lineage>
        <taxon>Bacteria</taxon>
        <taxon>Pseudomonadati</taxon>
        <taxon>Pseudomonadota</taxon>
        <taxon>Gammaproteobacteria</taxon>
        <taxon>Chromatiales</taxon>
        <taxon>Chromatiaceae</taxon>
        <taxon>Thiorhodovibrio</taxon>
    </lineage>
</organism>
<dbReference type="Gene3D" id="2.40.240.20">
    <property type="entry name" value="Hypothetical PUA domain-like, domain 1"/>
    <property type="match status" value="1"/>
</dbReference>
<dbReference type="eggNOG" id="COG1385">
    <property type="taxonomic scope" value="Bacteria"/>
</dbReference>
<evidence type="ECO:0000259" key="13">
    <source>
        <dbReference type="Pfam" id="PF04452"/>
    </source>
</evidence>
<dbReference type="HOGENOM" id="CLU_067442_5_1_6"/>
<protein>
    <recommendedName>
        <fullName evidence="4 12">Ribosomal RNA small subunit methyltransferase E</fullName>
        <ecNumber evidence="3 12">2.1.1.193</ecNumber>
    </recommendedName>
</protein>
<dbReference type="SUPFAM" id="SSF88697">
    <property type="entry name" value="PUA domain-like"/>
    <property type="match status" value="1"/>
</dbReference>
<dbReference type="NCBIfam" id="NF008692">
    <property type="entry name" value="PRK11713.1-5"/>
    <property type="match status" value="1"/>
</dbReference>
<dbReference type="Gene3D" id="3.40.1280.10">
    <property type="match status" value="1"/>
</dbReference>
<evidence type="ECO:0000313" key="15">
    <source>
        <dbReference type="EMBL" id="EIC23972.1"/>
    </source>
</evidence>
<dbReference type="PANTHER" id="PTHR30027">
    <property type="entry name" value="RIBOSOMAL RNA SMALL SUBUNIT METHYLTRANSFERASE E"/>
    <property type="match status" value="1"/>
</dbReference>
<dbReference type="Proteomes" id="UP000002964">
    <property type="component" value="Unassembled WGS sequence"/>
</dbReference>
<evidence type="ECO:0000256" key="6">
    <source>
        <dbReference type="ARBA" id="ARBA00022552"/>
    </source>
</evidence>
<keyword evidence="8 12" id="KW-0808">Transferase</keyword>
<evidence type="ECO:0000256" key="4">
    <source>
        <dbReference type="ARBA" id="ARBA00013673"/>
    </source>
</evidence>
<dbReference type="STRING" id="631362.Thi970DRAFT_00108"/>
<accession>H8YVN2</accession>
<keyword evidence="7 12" id="KW-0489">Methyltransferase</keyword>
<dbReference type="InterPro" id="IPR029028">
    <property type="entry name" value="Alpha/beta_knot_MTases"/>
</dbReference>
<dbReference type="InterPro" id="IPR006700">
    <property type="entry name" value="RsmE"/>
</dbReference>
<keyword evidence="6 12" id="KW-0698">rRNA processing</keyword>
<dbReference type="InterPro" id="IPR029026">
    <property type="entry name" value="tRNA_m1G_MTases_N"/>
</dbReference>
<evidence type="ECO:0000259" key="14">
    <source>
        <dbReference type="Pfam" id="PF20260"/>
    </source>
</evidence>
<dbReference type="Pfam" id="PF04452">
    <property type="entry name" value="Methyltrans_RNA"/>
    <property type="match status" value="1"/>
</dbReference>
<sequence>MSEERLPRVYTNQPLAANTEIELQPSATKHLQQVLRLRRGDHFIVFDGHGHDFAAEIKDLRGTNLIACVGAAGPPEPAPALRIHLGIGVSKGERMEFAIQKAVEVGVTELTPLWTGRSVVKLDGERLARKITRWQGIIISACEQSGRRVLPRLHQPVKLADWLAHDHPCGVLLDHRAEATLHQLPPPVPNQTGNQITLAIGPEGGLSPEERATAMAKRFTPVRLGPRILRTETAPLAAIAAIQTLWGDFRDIPDTE</sequence>
<dbReference type="CDD" id="cd18084">
    <property type="entry name" value="RsmE-like"/>
    <property type="match status" value="1"/>
</dbReference>
<dbReference type="RefSeq" id="WP_009146595.1">
    <property type="nucleotide sequence ID" value="NZ_CP121471.1"/>
</dbReference>
<evidence type="ECO:0000256" key="3">
    <source>
        <dbReference type="ARBA" id="ARBA00012328"/>
    </source>
</evidence>
<dbReference type="PANTHER" id="PTHR30027:SF3">
    <property type="entry name" value="16S RRNA (URACIL(1498)-N(3))-METHYLTRANSFERASE"/>
    <property type="match status" value="1"/>
</dbReference>
<dbReference type="InterPro" id="IPR046887">
    <property type="entry name" value="RsmE_PUA-like"/>
</dbReference>
<evidence type="ECO:0000256" key="11">
    <source>
        <dbReference type="ARBA" id="ARBA00047944"/>
    </source>
</evidence>
<dbReference type="AlphaFoldDB" id="H8YVN2"/>
<comment type="catalytic activity">
    <reaction evidence="11 12">
        <text>uridine(1498) in 16S rRNA + S-adenosyl-L-methionine = N(3)-methyluridine(1498) in 16S rRNA + S-adenosyl-L-homocysteine + H(+)</text>
        <dbReference type="Rhea" id="RHEA:42920"/>
        <dbReference type="Rhea" id="RHEA-COMP:10283"/>
        <dbReference type="Rhea" id="RHEA-COMP:10284"/>
        <dbReference type="ChEBI" id="CHEBI:15378"/>
        <dbReference type="ChEBI" id="CHEBI:57856"/>
        <dbReference type="ChEBI" id="CHEBI:59789"/>
        <dbReference type="ChEBI" id="CHEBI:65315"/>
        <dbReference type="ChEBI" id="CHEBI:74502"/>
        <dbReference type="EC" id="2.1.1.193"/>
    </reaction>
</comment>
<evidence type="ECO:0000256" key="9">
    <source>
        <dbReference type="ARBA" id="ARBA00022691"/>
    </source>
</evidence>